<dbReference type="InterPro" id="IPR051043">
    <property type="entry name" value="Sulfatase_Mod_Factor_Kinase"/>
</dbReference>
<dbReference type="Pfam" id="PF03781">
    <property type="entry name" value="FGE-sulfatase"/>
    <property type="match status" value="1"/>
</dbReference>
<dbReference type="OrthoDB" id="9768004at2"/>
<dbReference type="AlphaFoldDB" id="A0A1W2CYQ0"/>
<evidence type="ECO:0000313" key="2">
    <source>
        <dbReference type="EMBL" id="SMC90323.1"/>
    </source>
</evidence>
<proteinExistence type="predicted"/>
<dbReference type="PANTHER" id="PTHR23150:SF19">
    <property type="entry name" value="FORMYLGLYCINE-GENERATING ENZYME"/>
    <property type="match status" value="1"/>
</dbReference>
<dbReference type="SUPFAM" id="SSF56436">
    <property type="entry name" value="C-type lectin-like"/>
    <property type="match status" value="1"/>
</dbReference>
<protein>
    <submittedName>
        <fullName evidence="2">Formylglycine-generating enzyme, required for sulfatase activity, contains SUMF1/FGE domain</fullName>
    </submittedName>
</protein>
<name>A0A1W2CYQ0_9BACT</name>
<gene>
    <name evidence="2" type="ORF">SAMN02746065_11478</name>
</gene>
<feature type="domain" description="Sulfatase-modifying factor enzyme-like" evidence="1">
    <location>
        <begin position="58"/>
        <end position="290"/>
    </location>
</feature>
<sequence>MIVHGKGFNFMEFFLQKHMIFQRKIFIGLISIILFAPVLQTDDICALEASFVNEVGMEFILVHPGGYIMGSPVDEPFRSRNEPQHRVEIKKAFYMQATEVTLKQWHSIMPKKSFILRKGADDMPVTRVSYYNCRRFVGKLSRRTNQTYRLPTEEEWEYVCRAGTTTAYSFGDTVDCTKAMFGNNSLKCTDCIEESRSRGLELDKPAPVKSYPPNPWGFYDMHGNVWEWVSDAYHGYLAQDDGVLPGRERSWDTRIKRGGSWFMYGHYCRSANRAWAHPGGKFKTTGFRVVLEVAK</sequence>
<evidence type="ECO:0000313" key="3">
    <source>
        <dbReference type="Proteomes" id="UP000192418"/>
    </source>
</evidence>
<evidence type="ECO:0000259" key="1">
    <source>
        <dbReference type="Pfam" id="PF03781"/>
    </source>
</evidence>
<dbReference type="InterPro" id="IPR005532">
    <property type="entry name" value="SUMF_dom"/>
</dbReference>
<dbReference type="Gene3D" id="3.90.1580.10">
    <property type="entry name" value="paralog of FGE (formylglycine-generating enzyme)"/>
    <property type="match status" value="1"/>
</dbReference>
<dbReference type="InterPro" id="IPR042095">
    <property type="entry name" value="SUMF_sf"/>
</dbReference>
<organism evidence="2 3">
    <name type="scientific">Desulfocicer vacuolatum DSM 3385</name>
    <dbReference type="NCBI Taxonomy" id="1121400"/>
    <lineage>
        <taxon>Bacteria</taxon>
        <taxon>Pseudomonadati</taxon>
        <taxon>Thermodesulfobacteriota</taxon>
        <taxon>Desulfobacteria</taxon>
        <taxon>Desulfobacterales</taxon>
        <taxon>Desulfobacteraceae</taxon>
        <taxon>Desulfocicer</taxon>
    </lineage>
</organism>
<dbReference type="GO" id="GO:0120147">
    <property type="term" value="F:formylglycine-generating oxidase activity"/>
    <property type="evidence" value="ECO:0007669"/>
    <property type="project" value="TreeGrafter"/>
</dbReference>
<accession>A0A1W2CYQ0</accession>
<dbReference type="PANTHER" id="PTHR23150">
    <property type="entry name" value="SULFATASE MODIFYING FACTOR 1, 2"/>
    <property type="match status" value="1"/>
</dbReference>
<dbReference type="STRING" id="1121400.SAMN02746065_11478"/>
<dbReference type="EMBL" id="FWXY01000014">
    <property type="protein sequence ID" value="SMC90323.1"/>
    <property type="molecule type" value="Genomic_DNA"/>
</dbReference>
<keyword evidence="3" id="KW-1185">Reference proteome</keyword>
<dbReference type="InterPro" id="IPR016187">
    <property type="entry name" value="CTDL_fold"/>
</dbReference>
<dbReference type="Proteomes" id="UP000192418">
    <property type="component" value="Unassembled WGS sequence"/>
</dbReference>
<dbReference type="RefSeq" id="WP_139795824.1">
    <property type="nucleotide sequence ID" value="NZ_FWXY01000014.1"/>
</dbReference>
<reference evidence="2 3" key="1">
    <citation type="submission" date="2017-04" db="EMBL/GenBank/DDBJ databases">
        <authorList>
            <person name="Afonso C.L."/>
            <person name="Miller P.J."/>
            <person name="Scott M.A."/>
            <person name="Spackman E."/>
            <person name="Goraichik I."/>
            <person name="Dimitrov K.M."/>
            <person name="Suarez D.L."/>
            <person name="Swayne D.E."/>
        </authorList>
    </citation>
    <scope>NUCLEOTIDE SEQUENCE [LARGE SCALE GENOMIC DNA]</scope>
    <source>
        <strain evidence="2 3">DSM 3385</strain>
    </source>
</reference>